<accession>R7UZF5</accession>
<feature type="compositionally biased region" description="Polar residues" evidence="1">
    <location>
        <begin position="198"/>
        <end position="208"/>
    </location>
</feature>
<dbReference type="EMBL" id="KB298735">
    <property type="protein sequence ID" value="ELU08816.1"/>
    <property type="molecule type" value="Genomic_DNA"/>
</dbReference>
<reference evidence="3" key="3">
    <citation type="submission" date="2015-06" db="UniProtKB">
        <authorList>
            <consortium name="EnsemblMetazoa"/>
        </authorList>
    </citation>
    <scope>IDENTIFICATION</scope>
</reference>
<dbReference type="AlphaFoldDB" id="R7UZF5"/>
<organism evidence="2">
    <name type="scientific">Capitella teleta</name>
    <name type="common">Polychaete worm</name>
    <dbReference type="NCBI Taxonomy" id="283909"/>
    <lineage>
        <taxon>Eukaryota</taxon>
        <taxon>Metazoa</taxon>
        <taxon>Spiralia</taxon>
        <taxon>Lophotrochozoa</taxon>
        <taxon>Annelida</taxon>
        <taxon>Polychaeta</taxon>
        <taxon>Sedentaria</taxon>
        <taxon>Scolecida</taxon>
        <taxon>Capitellidae</taxon>
        <taxon>Capitella</taxon>
    </lineage>
</organism>
<evidence type="ECO:0000313" key="4">
    <source>
        <dbReference type="Proteomes" id="UP000014760"/>
    </source>
</evidence>
<proteinExistence type="predicted"/>
<reference evidence="2 4" key="2">
    <citation type="journal article" date="2013" name="Nature">
        <title>Insights into bilaterian evolution from three spiralian genomes.</title>
        <authorList>
            <person name="Simakov O."/>
            <person name="Marletaz F."/>
            <person name="Cho S.J."/>
            <person name="Edsinger-Gonzales E."/>
            <person name="Havlak P."/>
            <person name="Hellsten U."/>
            <person name="Kuo D.H."/>
            <person name="Larsson T."/>
            <person name="Lv J."/>
            <person name="Arendt D."/>
            <person name="Savage R."/>
            <person name="Osoegawa K."/>
            <person name="de Jong P."/>
            <person name="Grimwood J."/>
            <person name="Chapman J.A."/>
            <person name="Shapiro H."/>
            <person name="Aerts A."/>
            <person name="Otillar R.P."/>
            <person name="Terry A.Y."/>
            <person name="Boore J.L."/>
            <person name="Grigoriev I.V."/>
            <person name="Lindberg D.R."/>
            <person name="Seaver E.C."/>
            <person name="Weisblat D.A."/>
            <person name="Putnam N.H."/>
            <person name="Rokhsar D.S."/>
        </authorList>
    </citation>
    <scope>NUCLEOTIDE SEQUENCE</scope>
    <source>
        <strain evidence="2 4">I ESC-2004</strain>
    </source>
</reference>
<feature type="compositionally biased region" description="Polar residues" evidence="1">
    <location>
        <begin position="160"/>
        <end position="175"/>
    </location>
</feature>
<sequence length="234" mass="26408">MVYRSNVCYTGFCKQCALGSFGSADLEGCCGLERLFRVWQEKTHTLMSILEDQELMDRMDLHDVTKSSLRKLAVSKSRTQRGAVVHNTAMDCGLQHRLRTMDDLKAKSQRASDFDQQKFINSLSDENNAFLRTKPKSPRKRPDTTETSLTSPMTPRRSKSIIQTQKTHTNSQKGYSTALELYDQSKSKKRGSLDPRQKQLTYSISSNMKIADCHARKSQTKSKSISGSSKIGPV</sequence>
<name>R7UZF5_CAPTE</name>
<evidence type="ECO:0000313" key="2">
    <source>
        <dbReference type="EMBL" id="ELU08816.1"/>
    </source>
</evidence>
<feature type="compositionally biased region" description="Low complexity" evidence="1">
    <location>
        <begin position="221"/>
        <end position="234"/>
    </location>
</feature>
<gene>
    <name evidence="2" type="ORF">CAPTEDRAFT_208121</name>
</gene>
<dbReference type="EMBL" id="AMQN01006610">
    <property type="status" value="NOT_ANNOTATED_CDS"/>
    <property type="molecule type" value="Genomic_DNA"/>
</dbReference>
<reference evidence="4" key="1">
    <citation type="submission" date="2012-12" db="EMBL/GenBank/DDBJ databases">
        <authorList>
            <person name="Hellsten U."/>
            <person name="Grimwood J."/>
            <person name="Chapman J.A."/>
            <person name="Shapiro H."/>
            <person name="Aerts A."/>
            <person name="Otillar R.P."/>
            <person name="Terry A.Y."/>
            <person name="Boore J.L."/>
            <person name="Simakov O."/>
            <person name="Marletaz F."/>
            <person name="Cho S.-J."/>
            <person name="Edsinger-Gonzales E."/>
            <person name="Havlak P."/>
            <person name="Kuo D.-H."/>
            <person name="Larsson T."/>
            <person name="Lv J."/>
            <person name="Arendt D."/>
            <person name="Savage R."/>
            <person name="Osoegawa K."/>
            <person name="de Jong P."/>
            <person name="Lindberg D.R."/>
            <person name="Seaver E.C."/>
            <person name="Weisblat D.A."/>
            <person name="Putnam N.H."/>
            <person name="Grigoriev I.V."/>
            <person name="Rokhsar D.S."/>
        </authorList>
    </citation>
    <scope>NUCLEOTIDE SEQUENCE</scope>
    <source>
        <strain evidence="4">I ESC-2004</strain>
    </source>
</reference>
<dbReference type="Proteomes" id="UP000014760">
    <property type="component" value="Unassembled WGS sequence"/>
</dbReference>
<dbReference type="EnsemblMetazoa" id="CapteT208121">
    <property type="protein sequence ID" value="CapteP208121"/>
    <property type="gene ID" value="CapteG208121"/>
</dbReference>
<dbReference type="HOGENOM" id="CLU_1186007_0_0_1"/>
<evidence type="ECO:0000256" key="1">
    <source>
        <dbReference type="SAM" id="MobiDB-lite"/>
    </source>
</evidence>
<protein>
    <submittedName>
        <fullName evidence="2 3">Uncharacterized protein</fullName>
    </submittedName>
</protein>
<evidence type="ECO:0000313" key="3">
    <source>
        <dbReference type="EnsemblMetazoa" id="CapteP208121"/>
    </source>
</evidence>
<feature type="compositionally biased region" description="Basic and acidic residues" evidence="1">
    <location>
        <begin position="183"/>
        <end position="197"/>
    </location>
</feature>
<keyword evidence="4" id="KW-1185">Reference proteome</keyword>
<feature type="region of interest" description="Disordered" evidence="1">
    <location>
        <begin position="125"/>
        <end position="234"/>
    </location>
</feature>